<dbReference type="GO" id="GO:0005737">
    <property type="term" value="C:cytoplasm"/>
    <property type="evidence" value="ECO:0007669"/>
    <property type="project" value="UniProtKB-ARBA"/>
</dbReference>
<reference evidence="8" key="1">
    <citation type="submission" date="2021-03" db="EMBL/GenBank/DDBJ databases">
        <authorList>
            <person name="Tagirdzhanova G."/>
        </authorList>
    </citation>
    <scope>NUCLEOTIDE SEQUENCE</scope>
</reference>
<evidence type="ECO:0000256" key="1">
    <source>
        <dbReference type="ARBA" id="ARBA00007409"/>
    </source>
</evidence>
<dbReference type="SUPFAM" id="SSF47616">
    <property type="entry name" value="GST C-terminal domain-like"/>
    <property type="match status" value="1"/>
</dbReference>
<dbReference type="InterPro" id="IPR004045">
    <property type="entry name" value="Glutathione_S-Trfase_N"/>
</dbReference>
<dbReference type="Gene3D" id="1.20.1050.130">
    <property type="match status" value="1"/>
</dbReference>
<accession>A0A8H3IKB8</accession>
<dbReference type="Pfam" id="PF00043">
    <property type="entry name" value="GST_C"/>
    <property type="match status" value="1"/>
</dbReference>
<dbReference type="OrthoDB" id="422574at2759"/>
<dbReference type="InterPro" id="IPR036249">
    <property type="entry name" value="Thioredoxin-like_sf"/>
</dbReference>
<evidence type="ECO:0000256" key="3">
    <source>
        <dbReference type="ARBA" id="ARBA00022679"/>
    </source>
</evidence>
<dbReference type="InterPro" id="IPR010987">
    <property type="entry name" value="Glutathione-S-Trfase_C-like"/>
</dbReference>
<evidence type="ECO:0000313" key="9">
    <source>
        <dbReference type="Proteomes" id="UP000664534"/>
    </source>
</evidence>
<dbReference type="InterPro" id="IPR040079">
    <property type="entry name" value="Glutathione_S-Trfase"/>
</dbReference>
<dbReference type="CDD" id="cd03048">
    <property type="entry name" value="GST_N_Ure2p_like"/>
    <property type="match status" value="1"/>
</dbReference>
<dbReference type="SFLD" id="SFLDG01151">
    <property type="entry name" value="Main.2:_Nu-like"/>
    <property type="match status" value="1"/>
</dbReference>
<dbReference type="PROSITE" id="PS50405">
    <property type="entry name" value="GST_CTER"/>
    <property type="match status" value="1"/>
</dbReference>
<dbReference type="Proteomes" id="UP000664534">
    <property type="component" value="Unassembled WGS sequence"/>
</dbReference>
<organism evidence="8 9">
    <name type="scientific">Imshaugia aleurites</name>
    <dbReference type="NCBI Taxonomy" id="172621"/>
    <lineage>
        <taxon>Eukaryota</taxon>
        <taxon>Fungi</taxon>
        <taxon>Dikarya</taxon>
        <taxon>Ascomycota</taxon>
        <taxon>Pezizomycotina</taxon>
        <taxon>Lecanoromycetes</taxon>
        <taxon>OSLEUM clade</taxon>
        <taxon>Lecanoromycetidae</taxon>
        <taxon>Lecanorales</taxon>
        <taxon>Lecanorineae</taxon>
        <taxon>Parmeliaceae</taxon>
        <taxon>Imshaugia</taxon>
    </lineage>
</organism>
<dbReference type="PANTHER" id="PTHR44051:SF3">
    <property type="entry name" value="TRANSCRIPTIONAL REGULATOR URE2"/>
    <property type="match status" value="1"/>
</dbReference>
<dbReference type="PANTHER" id="PTHR44051">
    <property type="entry name" value="GLUTATHIONE S-TRANSFERASE-RELATED"/>
    <property type="match status" value="1"/>
</dbReference>
<feature type="domain" description="GST N-terminal" evidence="6">
    <location>
        <begin position="3"/>
        <end position="85"/>
    </location>
</feature>
<gene>
    <name evidence="8" type="ORF">IMSHALPRED_004363</name>
</gene>
<keyword evidence="9" id="KW-1185">Reference proteome</keyword>
<dbReference type="GO" id="GO:0005634">
    <property type="term" value="C:nucleus"/>
    <property type="evidence" value="ECO:0007669"/>
    <property type="project" value="UniProtKB-ARBA"/>
</dbReference>
<dbReference type="InterPro" id="IPR004046">
    <property type="entry name" value="GST_C"/>
</dbReference>
<evidence type="ECO:0000259" key="7">
    <source>
        <dbReference type="PROSITE" id="PS50405"/>
    </source>
</evidence>
<comment type="function">
    <text evidence="5">Involved in the oxidative stress response and detoxification.</text>
</comment>
<evidence type="ECO:0000256" key="5">
    <source>
        <dbReference type="ARBA" id="ARBA00060024"/>
    </source>
</evidence>
<feature type="domain" description="GST C-terminal" evidence="7">
    <location>
        <begin position="91"/>
        <end position="222"/>
    </location>
</feature>
<dbReference type="SFLD" id="SFLDS00019">
    <property type="entry name" value="Glutathione_Transferase_(cytos"/>
    <property type="match status" value="1"/>
</dbReference>
<proteinExistence type="inferred from homology"/>
<dbReference type="AlphaFoldDB" id="A0A8H3IKB8"/>
<dbReference type="EC" id="2.5.1.18" evidence="2"/>
<evidence type="ECO:0000256" key="4">
    <source>
        <dbReference type="ARBA" id="ARBA00047960"/>
    </source>
</evidence>
<dbReference type="InterPro" id="IPR036282">
    <property type="entry name" value="Glutathione-S-Trfase_C_sf"/>
</dbReference>
<protein>
    <recommendedName>
        <fullName evidence="2">glutathione transferase</fullName>
        <ecNumber evidence="2">2.5.1.18</ecNumber>
    </recommendedName>
</protein>
<comment type="similarity">
    <text evidence="1">Belongs to the GST superfamily.</text>
</comment>
<keyword evidence="3" id="KW-0808">Transferase</keyword>
<evidence type="ECO:0000313" key="8">
    <source>
        <dbReference type="EMBL" id="CAF9918635.1"/>
    </source>
</evidence>
<comment type="caution">
    <text evidence="8">The sequence shown here is derived from an EMBL/GenBank/DDBJ whole genome shotgun (WGS) entry which is preliminary data.</text>
</comment>
<dbReference type="FunFam" id="1.20.1050.130:FF:000016">
    <property type="entry name" value="Glutathione S-transferase 1"/>
    <property type="match status" value="1"/>
</dbReference>
<sequence>MEPIIIFWTDKKVPNPAKVLVILEELGLPYQSRLVRTEDLKKKPYVDINPNGRLPAIIDPNNDSITLFESAAIVSYLIATYDKSNTLTYTSVPEMFHLQQWSYFQASGQGPYFGQAAWFNFFHHEALPSARERYNNEIKRVAAVLDSHLQDRPWLVGDKCTYADLSFVMWNAQVPFILGDAKDTWEPAKYPKFTRWQEAMLARDSVKHVFSVMANEEVKSDGKASILTANNEVKSISS</sequence>
<dbReference type="EMBL" id="CAJPDT010000021">
    <property type="protein sequence ID" value="CAF9918635.1"/>
    <property type="molecule type" value="Genomic_DNA"/>
</dbReference>
<name>A0A8H3IKB8_9LECA</name>
<dbReference type="SFLD" id="SFLDG00358">
    <property type="entry name" value="Main_(cytGST)"/>
    <property type="match status" value="1"/>
</dbReference>
<dbReference type="Pfam" id="PF13409">
    <property type="entry name" value="GST_N_2"/>
    <property type="match status" value="1"/>
</dbReference>
<dbReference type="GO" id="GO:0004364">
    <property type="term" value="F:glutathione transferase activity"/>
    <property type="evidence" value="ECO:0007669"/>
    <property type="project" value="UniProtKB-EC"/>
</dbReference>
<dbReference type="PROSITE" id="PS50404">
    <property type="entry name" value="GST_NTER"/>
    <property type="match status" value="1"/>
</dbReference>
<comment type="catalytic activity">
    <reaction evidence="4">
        <text>RX + glutathione = an S-substituted glutathione + a halide anion + H(+)</text>
        <dbReference type="Rhea" id="RHEA:16437"/>
        <dbReference type="ChEBI" id="CHEBI:15378"/>
        <dbReference type="ChEBI" id="CHEBI:16042"/>
        <dbReference type="ChEBI" id="CHEBI:17792"/>
        <dbReference type="ChEBI" id="CHEBI:57925"/>
        <dbReference type="ChEBI" id="CHEBI:90779"/>
        <dbReference type="EC" id="2.5.1.18"/>
    </reaction>
</comment>
<evidence type="ECO:0000259" key="6">
    <source>
        <dbReference type="PROSITE" id="PS50404"/>
    </source>
</evidence>
<evidence type="ECO:0000256" key="2">
    <source>
        <dbReference type="ARBA" id="ARBA00012452"/>
    </source>
</evidence>
<dbReference type="SUPFAM" id="SSF52833">
    <property type="entry name" value="Thioredoxin-like"/>
    <property type="match status" value="1"/>
</dbReference>